<dbReference type="SUPFAM" id="SSF52540">
    <property type="entry name" value="P-loop containing nucleoside triphosphate hydrolases"/>
    <property type="match status" value="1"/>
</dbReference>
<dbReference type="PANTHER" id="PTHR36978:SF4">
    <property type="entry name" value="P-LOOP CONTAINING NUCLEOSIDE TRIPHOSPHATE HYDROLASE PROTEIN"/>
    <property type="match status" value="1"/>
</dbReference>
<organism evidence="1 2">
    <name type="scientific">Aspergillus avenaceus</name>
    <dbReference type="NCBI Taxonomy" id="36643"/>
    <lineage>
        <taxon>Eukaryota</taxon>
        <taxon>Fungi</taxon>
        <taxon>Dikarya</taxon>
        <taxon>Ascomycota</taxon>
        <taxon>Pezizomycotina</taxon>
        <taxon>Eurotiomycetes</taxon>
        <taxon>Eurotiomycetidae</taxon>
        <taxon>Eurotiales</taxon>
        <taxon>Aspergillaceae</taxon>
        <taxon>Aspergillus</taxon>
        <taxon>Aspergillus subgen. Circumdati</taxon>
    </lineage>
</organism>
<accession>A0A5N6U5X0</accession>
<keyword evidence="2" id="KW-1185">Reference proteome</keyword>
<dbReference type="InterPro" id="IPR027417">
    <property type="entry name" value="P-loop_NTPase"/>
</dbReference>
<dbReference type="Pfam" id="PF17784">
    <property type="entry name" value="Sulfotransfer_4"/>
    <property type="match status" value="1"/>
</dbReference>
<name>A0A5N6U5X0_ASPAV</name>
<reference evidence="1 2" key="1">
    <citation type="submission" date="2019-04" db="EMBL/GenBank/DDBJ databases">
        <title>Friends and foes A comparative genomics study of 23 Aspergillus species from section Flavi.</title>
        <authorList>
            <consortium name="DOE Joint Genome Institute"/>
            <person name="Kjaerbolling I."/>
            <person name="Vesth T."/>
            <person name="Frisvad J.C."/>
            <person name="Nybo J.L."/>
            <person name="Theobald S."/>
            <person name="Kildgaard S."/>
            <person name="Isbrandt T."/>
            <person name="Kuo A."/>
            <person name="Sato A."/>
            <person name="Lyhne E.K."/>
            <person name="Kogle M.E."/>
            <person name="Wiebenga A."/>
            <person name="Kun R.S."/>
            <person name="Lubbers R.J."/>
            <person name="Makela M.R."/>
            <person name="Barry K."/>
            <person name="Chovatia M."/>
            <person name="Clum A."/>
            <person name="Daum C."/>
            <person name="Haridas S."/>
            <person name="He G."/>
            <person name="LaButti K."/>
            <person name="Lipzen A."/>
            <person name="Mondo S."/>
            <person name="Riley R."/>
            <person name="Salamov A."/>
            <person name="Simmons B.A."/>
            <person name="Magnuson J.K."/>
            <person name="Henrissat B."/>
            <person name="Mortensen U.H."/>
            <person name="Larsen T.O."/>
            <person name="Devries R.P."/>
            <person name="Grigoriev I.V."/>
            <person name="Machida M."/>
            <person name="Baker S.E."/>
            <person name="Andersen M.R."/>
        </authorList>
    </citation>
    <scope>NUCLEOTIDE SEQUENCE [LARGE SCALE GENOMIC DNA]</scope>
    <source>
        <strain evidence="1 2">IBT 18842</strain>
    </source>
</reference>
<dbReference type="Proteomes" id="UP000325780">
    <property type="component" value="Unassembled WGS sequence"/>
</dbReference>
<dbReference type="InterPro" id="IPR040632">
    <property type="entry name" value="Sulfotransfer_4"/>
</dbReference>
<dbReference type="PANTHER" id="PTHR36978">
    <property type="entry name" value="P-LOOP CONTAINING NUCLEOTIDE TRIPHOSPHATE HYDROLASE"/>
    <property type="match status" value="1"/>
</dbReference>
<evidence type="ECO:0000313" key="1">
    <source>
        <dbReference type="EMBL" id="KAE8153819.1"/>
    </source>
</evidence>
<dbReference type="Gene3D" id="3.40.50.300">
    <property type="entry name" value="P-loop containing nucleotide triphosphate hydrolases"/>
    <property type="match status" value="1"/>
</dbReference>
<sequence length="164" mass="19278">MKHYPESKVILPTRDVDGWHASCLLTVYQRSKDPVLQLLSLIDTPSRRYYTLLQKLQDLLYRGDFAKYGKEVFNDHNADLRQRVPAERLLEYRVEHGWEPLCEFLEMDIPDSEFPRSNDQGSFWKGCRARDIRIAKEKVTMAIPVGCFVLASVVYRLASRWRVE</sequence>
<evidence type="ECO:0000313" key="2">
    <source>
        <dbReference type="Proteomes" id="UP000325780"/>
    </source>
</evidence>
<dbReference type="AlphaFoldDB" id="A0A5N6U5X0"/>
<dbReference type="OrthoDB" id="4510446at2759"/>
<proteinExistence type="predicted"/>
<dbReference type="EMBL" id="ML742035">
    <property type="protein sequence ID" value="KAE8153819.1"/>
    <property type="molecule type" value="Genomic_DNA"/>
</dbReference>
<gene>
    <name evidence="1" type="ORF">BDV25DRAFT_14939</name>
</gene>
<protein>
    <submittedName>
        <fullName evidence="1">Uncharacterized protein</fullName>
    </submittedName>
</protein>